<comment type="caution">
    <text evidence="2">The sequence shown here is derived from an EMBL/GenBank/DDBJ whole genome shotgun (WGS) entry which is preliminary data.</text>
</comment>
<evidence type="ECO:0000313" key="2">
    <source>
        <dbReference type="EMBL" id="CAK5283917.1"/>
    </source>
</evidence>
<proteinExistence type="predicted"/>
<protein>
    <submittedName>
        <fullName evidence="2">Uncharacterized protein</fullName>
    </submittedName>
</protein>
<name>A0AAD2K813_9AGAR</name>
<dbReference type="EMBL" id="CAVNYO010000478">
    <property type="protein sequence ID" value="CAK5283917.1"/>
    <property type="molecule type" value="Genomic_DNA"/>
</dbReference>
<sequence length="91" mass="10040">MTNSSSANSNAHNGVRGANGVIIGRRIIDQVAYINSLPRSEPVQQTQQQQKPADSDARRGFAMPEQQAIYGYTTPLPLPPRRNANTKQQKH</sequence>
<keyword evidence="3" id="KW-1185">Reference proteome</keyword>
<evidence type="ECO:0000313" key="3">
    <source>
        <dbReference type="Proteomes" id="UP001295794"/>
    </source>
</evidence>
<dbReference type="AlphaFoldDB" id="A0AAD2K813"/>
<reference evidence="2" key="1">
    <citation type="submission" date="2023-11" db="EMBL/GenBank/DDBJ databases">
        <authorList>
            <person name="De Vega J J."/>
            <person name="De Vega J J."/>
        </authorList>
    </citation>
    <scope>NUCLEOTIDE SEQUENCE</scope>
</reference>
<dbReference type="Proteomes" id="UP001295794">
    <property type="component" value="Unassembled WGS sequence"/>
</dbReference>
<accession>A0AAD2K813</accession>
<evidence type="ECO:0000256" key="1">
    <source>
        <dbReference type="SAM" id="MobiDB-lite"/>
    </source>
</evidence>
<organism evidence="2 3">
    <name type="scientific">Mycena citricolor</name>
    <dbReference type="NCBI Taxonomy" id="2018698"/>
    <lineage>
        <taxon>Eukaryota</taxon>
        <taxon>Fungi</taxon>
        <taxon>Dikarya</taxon>
        <taxon>Basidiomycota</taxon>
        <taxon>Agaricomycotina</taxon>
        <taxon>Agaricomycetes</taxon>
        <taxon>Agaricomycetidae</taxon>
        <taxon>Agaricales</taxon>
        <taxon>Marasmiineae</taxon>
        <taxon>Mycenaceae</taxon>
        <taxon>Mycena</taxon>
    </lineage>
</organism>
<gene>
    <name evidence="2" type="ORF">MYCIT1_LOCUS36838</name>
</gene>
<feature type="region of interest" description="Disordered" evidence="1">
    <location>
        <begin position="39"/>
        <end position="91"/>
    </location>
</feature>